<dbReference type="Pfam" id="PF26029">
    <property type="entry name" value="DUF8007"/>
    <property type="match status" value="1"/>
</dbReference>
<comment type="caution">
    <text evidence="1">The sequence shown here is derived from an EMBL/GenBank/DDBJ whole genome shotgun (WGS) entry which is preliminary data.</text>
</comment>
<gene>
    <name evidence="1" type="ORF">ACFQHK_12480</name>
</gene>
<organism evidence="1 2">
    <name type="scientific">Halomarina ordinaria</name>
    <dbReference type="NCBI Taxonomy" id="3033939"/>
    <lineage>
        <taxon>Archaea</taxon>
        <taxon>Methanobacteriati</taxon>
        <taxon>Methanobacteriota</taxon>
        <taxon>Stenosarchaea group</taxon>
        <taxon>Halobacteria</taxon>
        <taxon>Halobacteriales</taxon>
        <taxon>Natronomonadaceae</taxon>
        <taxon>Halomarina</taxon>
    </lineage>
</organism>
<evidence type="ECO:0000313" key="2">
    <source>
        <dbReference type="Proteomes" id="UP001596406"/>
    </source>
</evidence>
<dbReference type="EMBL" id="JBHSXM010000001">
    <property type="protein sequence ID" value="MFC6837322.1"/>
    <property type="molecule type" value="Genomic_DNA"/>
</dbReference>
<accession>A0ABD5U9W7</accession>
<keyword evidence="2" id="KW-1185">Reference proteome</keyword>
<reference evidence="1 2" key="1">
    <citation type="journal article" date="2019" name="Int. J. Syst. Evol. Microbiol.">
        <title>The Global Catalogue of Microorganisms (GCM) 10K type strain sequencing project: providing services to taxonomists for standard genome sequencing and annotation.</title>
        <authorList>
            <consortium name="The Broad Institute Genomics Platform"/>
            <consortium name="The Broad Institute Genome Sequencing Center for Infectious Disease"/>
            <person name="Wu L."/>
            <person name="Ma J."/>
        </authorList>
    </citation>
    <scope>NUCLEOTIDE SEQUENCE [LARGE SCALE GENOMIC DNA]</scope>
    <source>
        <strain evidence="1 2">PSRA2</strain>
    </source>
</reference>
<dbReference type="RefSeq" id="WP_304448989.1">
    <property type="nucleotide sequence ID" value="NZ_JARRAH010000001.1"/>
</dbReference>
<dbReference type="InterPro" id="IPR058320">
    <property type="entry name" value="DUF8007"/>
</dbReference>
<sequence length="71" mass="7635">MGGKETEACGRCAMSTVVSSTLDEEGRARDPYGDARIEVDDDEARRVSPGAWLSGVKDRLDAVATRLTYGN</sequence>
<dbReference type="AlphaFoldDB" id="A0ABD5U9W7"/>
<proteinExistence type="predicted"/>
<dbReference type="Proteomes" id="UP001596406">
    <property type="component" value="Unassembled WGS sequence"/>
</dbReference>
<evidence type="ECO:0000313" key="1">
    <source>
        <dbReference type="EMBL" id="MFC6837322.1"/>
    </source>
</evidence>
<protein>
    <submittedName>
        <fullName evidence="1">Uncharacterized protein</fullName>
    </submittedName>
</protein>
<name>A0ABD5U9W7_9EURY</name>